<dbReference type="Proteomes" id="UP000245375">
    <property type="component" value="Unassembled WGS sequence"/>
</dbReference>
<reference evidence="1 2" key="1">
    <citation type="submission" date="2018-05" db="EMBL/GenBank/DDBJ databases">
        <title>Algibacter marinivivus sp. nov., isolated from sample around a algae.</title>
        <authorList>
            <person name="Zhong X."/>
        </authorList>
    </citation>
    <scope>NUCLEOTIDE SEQUENCE [LARGE SCALE GENOMIC DNA]</scope>
    <source>
        <strain evidence="1 2">ZY111</strain>
    </source>
</reference>
<accession>A0A2U2X2H4</accession>
<evidence type="ECO:0000313" key="1">
    <source>
        <dbReference type="EMBL" id="PWH81983.1"/>
    </source>
</evidence>
<reference evidence="2" key="3">
    <citation type="submission" date="2018-05" db="EMBL/GenBank/DDBJ databases">
        <authorList>
            <person name="Lu D."/>
        </authorList>
    </citation>
    <scope>NUCLEOTIDE SEQUENCE [LARGE SCALE GENOMIC DNA]</scope>
    <source>
        <strain evidence="2">ZY111</strain>
    </source>
</reference>
<name>A0A2U2X2H4_9FLAO</name>
<keyword evidence="2" id="KW-1185">Reference proteome</keyword>
<dbReference type="EMBL" id="QFRI01000003">
    <property type="protein sequence ID" value="PWH81983.1"/>
    <property type="molecule type" value="Genomic_DNA"/>
</dbReference>
<comment type="caution">
    <text evidence="1">The sequence shown here is derived from an EMBL/GenBank/DDBJ whole genome shotgun (WGS) entry which is preliminary data.</text>
</comment>
<proteinExistence type="predicted"/>
<dbReference type="AlphaFoldDB" id="A0A2U2X2H4"/>
<organism evidence="1 2">
    <name type="scientific">Algibacter marinivivus</name>
    <dbReference type="NCBI Taxonomy" id="2100723"/>
    <lineage>
        <taxon>Bacteria</taxon>
        <taxon>Pseudomonadati</taxon>
        <taxon>Bacteroidota</taxon>
        <taxon>Flavobacteriia</taxon>
        <taxon>Flavobacteriales</taxon>
        <taxon>Flavobacteriaceae</taxon>
        <taxon>Algibacter</taxon>
    </lineage>
</organism>
<reference evidence="2" key="2">
    <citation type="submission" date="2018-05" db="EMBL/GenBank/DDBJ databases">
        <title>Algibacter marinivivus sp. nov., isolated from sample around a algae.</title>
        <authorList>
            <person name="Lu D."/>
        </authorList>
    </citation>
    <scope>NUCLEOTIDE SEQUENCE [LARGE SCALE GENOMIC DNA]</scope>
    <source>
        <strain evidence="2">ZY111</strain>
    </source>
</reference>
<evidence type="ECO:0000313" key="2">
    <source>
        <dbReference type="Proteomes" id="UP000245375"/>
    </source>
</evidence>
<gene>
    <name evidence="1" type="ORF">DIS18_11990</name>
</gene>
<sequence>MFFSYLETSTKQYYLQSRLSKHVISMSELNFSKSKKNPAEAGSINWTIKLINTLYYENYIQFVMKKIIFFFI</sequence>
<protein>
    <submittedName>
        <fullName evidence="1">Uncharacterized protein</fullName>
    </submittedName>
</protein>